<evidence type="ECO:0000256" key="6">
    <source>
        <dbReference type="ARBA" id="ARBA00022801"/>
    </source>
</evidence>
<feature type="region of interest" description="Disordered" evidence="12">
    <location>
        <begin position="28"/>
        <end position="47"/>
    </location>
</feature>
<evidence type="ECO:0000256" key="12">
    <source>
        <dbReference type="SAM" id="MobiDB-lite"/>
    </source>
</evidence>
<evidence type="ECO:0000256" key="13">
    <source>
        <dbReference type="SAM" id="Phobius"/>
    </source>
</evidence>
<dbReference type="InterPro" id="IPR036852">
    <property type="entry name" value="Peptidase_S8/S53_dom_sf"/>
</dbReference>
<comment type="similarity">
    <text evidence="2 10 11">Belongs to the peptidase S8 family.</text>
</comment>
<keyword evidence="7 10" id="KW-0720">Serine protease</keyword>
<feature type="active site" description="Charge relay system" evidence="10">
    <location>
        <position position="94"/>
    </location>
</feature>
<comment type="subcellular location">
    <subcellularLocation>
        <location evidence="1">Cell membrane</location>
        <topology evidence="1">Single-pass membrane protein</topology>
    </subcellularLocation>
</comment>
<dbReference type="PROSITE" id="PS00136">
    <property type="entry name" value="SUBTILASE_ASP"/>
    <property type="match status" value="1"/>
</dbReference>
<dbReference type="NCBIfam" id="TIGR03921">
    <property type="entry name" value="T7SS_mycosin"/>
    <property type="match status" value="1"/>
</dbReference>
<evidence type="ECO:0000256" key="4">
    <source>
        <dbReference type="ARBA" id="ARBA00022670"/>
    </source>
</evidence>
<evidence type="ECO:0000256" key="14">
    <source>
        <dbReference type="SAM" id="SignalP"/>
    </source>
</evidence>
<keyword evidence="9 13" id="KW-0472">Membrane</keyword>
<keyword evidence="8 13" id="KW-1133">Transmembrane helix</keyword>
<feature type="domain" description="Peptidase S8/S53" evidence="15">
    <location>
        <begin position="85"/>
        <end position="385"/>
    </location>
</feature>
<keyword evidence="4 10" id="KW-0645">Protease</keyword>
<dbReference type="GO" id="GO:0005886">
    <property type="term" value="C:plasma membrane"/>
    <property type="evidence" value="ECO:0007669"/>
    <property type="project" value="UniProtKB-SubCell"/>
</dbReference>
<dbReference type="GO" id="GO:0004252">
    <property type="term" value="F:serine-type endopeptidase activity"/>
    <property type="evidence" value="ECO:0007669"/>
    <property type="project" value="UniProtKB-UniRule"/>
</dbReference>
<gene>
    <name evidence="16" type="ORF">A5779_15480</name>
</gene>
<feature type="active site" description="Charge relay system" evidence="10">
    <location>
        <position position="338"/>
    </location>
</feature>
<dbReference type="RefSeq" id="WP_064878688.1">
    <property type="nucleotide sequence ID" value="NZ_LZSY01000020.1"/>
</dbReference>
<dbReference type="OrthoDB" id="9798386at2"/>
<dbReference type="SUPFAM" id="SSF52743">
    <property type="entry name" value="Subtilisin-like"/>
    <property type="match status" value="1"/>
</dbReference>
<evidence type="ECO:0000256" key="3">
    <source>
        <dbReference type="ARBA" id="ARBA00022475"/>
    </source>
</evidence>
<evidence type="ECO:0000313" key="17">
    <source>
        <dbReference type="Proteomes" id="UP000094008"/>
    </source>
</evidence>
<dbReference type="Proteomes" id="UP000094008">
    <property type="component" value="Unassembled WGS sequence"/>
</dbReference>
<evidence type="ECO:0000313" key="16">
    <source>
        <dbReference type="EMBL" id="OBB97157.1"/>
    </source>
</evidence>
<sequence length="467" mass="47794">MRRWAAAVTTALLVTALGAAPSAYAIDPPVVPPGPPPGGGGGAPDTTEQKALCGVGAVFPDSDFSLQPSPDAMLNFSAAWKFSRGAGQKVAVIDTGVSPHPRLPQLEGGGDLVSSSDGLVDCDAHGTLVAGLIAAAPSPDDSFAGVAPEAAILSIRQNSTVYEVKGSNSQNDPNAVSAGYGTTQTLARAIVRAVDMGATVINLSEVACAPVGAGMDDAELGRAVRYAFERNVVVVAAAGNFDKQGLCSTQNEIRDPNLPLADAWKTVKTIASPAWFQDYVLTVGAVTPEAEPADFSLRGPWVDVAAPGEKITSLSPNGPGLINAFQGDKGLAPINGTSFATPFVSGVVALVRSRFPWMSAGEVMDRIKRTARTPEAGPNLATGYGVIDPVAALSYQLPAADTLPNPETGHPIEGPTHPDPASVFARNIVLGVVGLCIAAAAIALAVIKRPAQRRTARQSAGSSRSGR</sequence>
<dbReference type="GO" id="GO:0006508">
    <property type="term" value="P:proteolysis"/>
    <property type="evidence" value="ECO:0007669"/>
    <property type="project" value="UniProtKB-KW"/>
</dbReference>
<evidence type="ECO:0000256" key="1">
    <source>
        <dbReference type="ARBA" id="ARBA00004162"/>
    </source>
</evidence>
<dbReference type="InterPro" id="IPR050131">
    <property type="entry name" value="Peptidase_S8_subtilisin-like"/>
</dbReference>
<feature type="chain" id="PRO_5008300619" evidence="14">
    <location>
        <begin position="26"/>
        <end position="467"/>
    </location>
</feature>
<accession>A0A1A0WFI8</accession>
<dbReference type="PRINTS" id="PR00723">
    <property type="entry name" value="SUBTILISIN"/>
</dbReference>
<proteinExistence type="inferred from homology"/>
<dbReference type="InterPro" id="IPR022398">
    <property type="entry name" value="Peptidase_S8_His-AS"/>
</dbReference>
<dbReference type="PANTHER" id="PTHR43806">
    <property type="entry name" value="PEPTIDASE S8"/>
    <property type="match status" value="1"/>
</dbReference>
<evidence type="ECO:0000259" key="15">
    <source>
        <dbReference type="Pfam" id="PF00082"/>
    </source>
</evidence>
<feature type="active site" description="Charge relay system" evidence="10">
    <location>
        <position position="125"/>
    </location>
</feature>
<dbReference type="AlphaFoldDB" id="A0A1A0WFI8"/>
<comment type="caution">
    <text evidence="16">The sequence shown here is derived from an EMBL/GenBank/DDBJ whole genome shotgun (WGS) entry which is preliminary data.</text>
</comment>
<dbReference type="InterPro" id="IPR015500">
    <property type="entry name" value="Peptidase_S8_subtilisin-rel"/>
</dbReference>
<dbReference type="InterPro" id="IPR023827">
    <property type="entry name" value="Peptidase_S8_Asp-AS"/>
</dbReference>
<evidence type="ECO:0000256" key="8">
    <source>
        <dbReference type="ARBA" id="ARBA00022989"/>
    </source>
</evidence>
<dbReference type="Gene3D" id="3.40.50.200">
    <property type="entry name" value="Peptidase S8/S53 domain"/>
    <property type="match status" value="1"/>
</dbReference>
<keyword evidence="6 10" id="KW-0378">Hydrolase</keyword>
<protein>
    <submittedName>
        <fullName evidence="16">Type VII secretion-associated serine protease mycosin</fullName>
    </submittedName>
</protein>
<dbReference type="Pfam" id="PF00082">
    <property type="entry name" value="Peptidase_S8"/>
    <property type="match status" value="1"/>
</dbReference>
<keyword evidence="3" id="KW-1003">Cell membrane</keyword>
<evidence type="ECO:0000256" key="9">
    <source>
        <dbReference type="ARBA" id="ARBA00023136"/>
    </source>
</evidence>
<keyword evidence="14" id="KW-0732">Signal</keyword>
<feature type="compositionally biased region" description="Pro residues" evidence="12">
    <location>
        <begin position="29"/>
        <end position="38"/>
    </location>
</feature>
<dbReference type="PROSITE" id="PS51892">
    <property type="entry name" value="SUBTILASE"/>
    <property type="match status" value="1"/>
</dbReference>
<name>A0A1A0WFI8_MYCPR</name>
<keyword evidence="5 13" id="KW-0812">Transmembrane</keyword>
<dbReference type="EMBL" id="LZSY01000020">
    <property type="protein sequence ID" value="OBB97157.1"/>
    <property type="molecule type" value="Genomic_DNA"/>
</dbReference>
<organism evidence="16 17">
    <name type="scientific">Mycolicibacterium peregrinum</name>
    <name type="common">Mycobacterium peregrinum</name>
    <dbReference type="NCBI Taxonomy" id="43304"/>
    <lineage>
        <taxon>Bacteria</taxon>
        <taxon>Bacillati</taxon>
        <taxon>Actinomycetota</taxon>
        <taxon>Actinomycetes</taxon>
        <taxon>Mycobacteriales</taxon>
        <taxon>Mycobacteriaceae</taxon>
        <taxon>Mycolicibacterium</taxon>
    </lineage>
</organism>
<evidence type="ECO:0000256" key="5">
    <source>
        <dbReference type="ARBA" id="ARBA00022692"/>
    </source>
</evidence>
<dbReference type="PANTHER" id="PTHR43806:SF11">
    <property type="entry name" value="CEREVISIN-RELATED"/>
    <property type="match status" value="1"/>
</dbReference>
<feature type="transmembrane region" description="Helical" evidence="13">
    <location>
        <begin position="428"/>
        <end position="447"/>
    </location>
</feature>
<feature type="signal peptide" evidence="14">
    <location>
        <begin position="1"/>
        <end position="25"/>
    </location>
</feature>
<evidence type="ECO:0000256" key="2">
    <source>
        <dbReference type="ARBA" id="ARBA00011073"/>
    </source>
</evidence>
<dbReference type="PROSITE" id="PS00137">
    <property type="entry name" value="SUBTILASE_HIS"/>
    <property type="match status" value="1"/>
</dbReference>
<reference evidence="17" key="1">
    <citation type="submission" date="2016-06" db="EMBL/GenBank/DDBJ databases">
        <authorList>
            <person name="Sutton G."/>
            <person name="Brinkac L."/>
            <person name="Sanka R."/>
            <person name="Adams M."/>
            <person name="Lau E."/>
            <person name="Mehaffy C."/>
            <person name="Tameris M."/>
            <person name="Hatherill M."/>
            <person name="Hanekom W."/>
            <person name="Mahomed H."/>
            <person name="Mcshane H."/>
        </authorList>
    </citation>
    <scope>NUCLEOTIDE SEQUENCE [LARGE SCALE GENOMIC DNA]</scope>
    <source>
        <strain evidence="17">852002-10433_SCH5171157</strain>
    </source>
</reference>
<dbReference type="PROSITE" id="PS00138">
    <property type="entry name" value="SUBTILASE_SER"/>
    <property type="match status" value="1"/>
</dbReference>
<evidence type="ECO:0000256" key="11">
    <source>
        <dbReference type="RuleBase" id="RU003355"/>
    </source>
</evidence>
<dbReference type="InterPro" id="IPR023828">
    <property type="entry name" value="Peptidase_S8_Ser-AS"/>
</dbReference>
<evidence type="ECO:0000256" key="10">
    <source>
        <dbReference type="PROSITE-ProRule" id="PRU01240"/>
    </source>
</evidence>
<dbReference type="InterPro" id="IPR023834">
    <property type="entry name" value="T7SS_pept_S8A_mycosin"/>
</dbReference>
<evidence type="ECO:0000256" key="7">
    <source>
        <dbReference type="ARBA" id="ARBA00022825"/>
    </source>
</evidence>
<dbReference type="InterPro" id="IPR000209">
    <property type="entry name" value="Peptidase_S8/S53_dom"/>
</dbReference>